<comment type="subcellular location">
    <subcellularLocation>
        <location evidence="7">Cell membrane</location>
        <topology evidence="7">Multi-pass membrane protein</topology>
    </subcellularLocation>
</comment>
<dbReference type="NCBIfam" id="TIGR00544">
    <property type="entry name" value="lgt"/>
    <property type="match status" value="1"/>
</dbReference>
<feature type="transmembrane region" description="Helical" evidence="7">
    <location>
        <begin position="250"/>
        <end position="275"/>
    </location>
</feature>
<gene>
    <name evidence="7" type="primary">lgt</name>
    <name evidence="8" type="ORF">WSI_01390</name>
</gene>
<dbReference type="PROSITE" id="PS01311">
    <property type="entry name" value="LGT"/>
    <property type="match status" value="1"/>
</dbReference>
<keyword evidence="4 7" id="KW-0812">Transmembrane</keyword>
<keyword evidence="3 7" id="KW-0808">Transferase</keyword>
<dbReference type="Pfam" id="PF01790">
    <property type="entry name" value="LGT"/>
    <property type="match status" value="1"/>
</dbReference>
<name>A0ABM5NEU1_LIBAS</name>
<dbReference type="EMBL" id="CP004005">
    <property type="protein sequence ID" value="AGH16648.1"/>
    <property type="molecule type" value="Genomic_DNA"/>
</dbReference>
<dbReference type="InterPro" id="IPR001640">
    <property type="entry name" value="Lgt"/>
</dbReference>
<feature type="transmembrane region" description="Helical" evidence="7">
    <location>
        <begin position="194"/>
        <end position="213"/>
    </location>
</feature>
<accession>A0ABM5NEU1</accession>
<evidence type="ECO:0000256" key="1">
    <source>
        <dbReference type="ARBA" id="ARBA00007150"/>
    </source>
</evidence>
<keyword evidence="2 7" id="KW-1003">Cell membrane</keyword>
<feature type="transmembrane region" description="Helical" evidence="7">
    <location>
        <begin position="110"/>
        <end position="132"/>
    </location>
</feature>
<evidence type="ECO:0000256" key="6">
    <source>
        <dbReference type="ARBA" id="ARBA00023136"/>
    </source>
</evidence>
<feature type="transmembrane region" description="Helical" evidence="7">
    <location>
        <begin position="77"/>
        <end position="98"/>
    </location>
</feature>
<reference evidence="8 9" key="1">
    <citation type="journal article" date="2013" name="Genome Announc.">
        <title>Complete Genome Sequence of a Chinese Strain of 'Candidatus Liberibacter asiaticus'.</title>
        <authorList>
            <person name="Lin H."/>
            <person name="Han C.S."/>
            <person name="Liu B."/>
            <person name="Lou B."/>
            <person name="Bai X."/>
            <person name="Deng C."/>
            <person name="Civerolo E.L."/>
            <person name="Gupta G."/>
        </authorList>
    </citation>
    <scope>NUCLEOTIDE SEQUENCE [LARGE SCALE GENOMIC DNA]</scope>
    <source>
        <strain evidence="9">gxpsy</strain>
    </source>
</reference>
<feature type="transmembrane region" description="Helical" evidence="7">
    <location>
        <begin position="28"/>
        <end position="50"/>
    </location>
</feature>
<sequence>MEREYMLWSILTYPNLNPVALSLGPIAIRWYGLAYLVGMLFGIWYIQYLLGKPALWTEKQNNENLVYKEGDCQESCFFWLAISVIVGGRIMYVLFYNWQVFWNSPLHIFFLWEGGMSFHGGLIGAFVSLFLLSRIYCFSFLLFLDLVAASVPVGIFLGRIANFINGELWGRVSWVPWAMVFPDGGSLPRHPSQLYEAITEGLMIFLIMQLMVYRGSFKSPGLTAGAFAICYSVVRFFMEFFREPDYQLGYLLGGWMTMGMILSILPFLVGVGMVFQSMNSKSGSSFGK</sequence>
<dbReference type="GO" id="GO:0016740">
    <property type="term" value="F:transferase activity"/>
    <property type="evidence" value="ECO:0007669"/>
    <property type="project" value="UniProtKB-KW"/>
</dbReference>
<keyword evidence="9" id="KW-1185">Reference proteome</keyword>
<keyword evidence="5 7" id="KW-1133">Transmembrane helix</keyword>
<evidence type="ECO:0000256" key="3">
    <source>
        <dbReference type="ARBA" id="ARBA00022679"/>
    </source>
</evidence>
<evidence type="ECO:0000313" key="9">
    <source>
        <dbReference type="Proteomes" id="UP000011820"/>
    </source>
</evidence>
<organism evidence="8 9">
    <name type="scientific">Candidatus Liberibacter asiaticus str. gxpsy</name>
    <dbReference type="NCBI Taxonomy" id="1174529"/>
    <lineage>
        <taxon>Bacteria</taxon>
        <taxon>Pseudomonadati</taxon>
        <taxon>Pseudomonadota</taxon>
        <taxon>Alphaproteobacteria</taxon>
        <taxon>Hyphomicrobiales</taxon>
        <taxon>Rhizobiaceae</taxon>
        <taxon>Liberibacter</taxon>
    </lineage>
</organism>
<dbReference type="RefSeq" id="WP_012778630.1">
    <property type="nucleotide sequence ID" value="NC_020549.1"/>
</dbReference>
<dbReference type="Proteomes" id="UP000011820">
    <property type="component" value="Chromosome"/>
</dbReference>
<proteinExistence type="inferred from homology"/>
<evidence type="ECO:0000256" key="5">
    <source>
        <dbReference type="ARBA" id="ARBA00022989"/>
    </source>
</evidence>
<dbReference type="EC" id="2.5.1.145" evidence="7"/>
<feature type="binding site" evidence="7">
    <location>
        <position position="159"/>
    </location>
    <ligand>
        <name>a 1,2-diacyl-sn-glycero-3-phospho-(1'-sn-glycerol)</name>
        <dbReference type="ChEBI" id="CHEBI:64716"/>
    </ligand>
</feature>
<dbReference type="PANTHER" id="PTHR30589:SF0">
    <property type="entry name" value="PHOSPHATIDYLGLYCEROL--PROLIPOPROTEIN DIACYLGLYCERYL TRANSFERASE"/>
    <property type="match status" value="1"/>
</dbReference>
<dbReference type="GeneID" id="93076648"/>
<comment type="catalytic activity">
    <reaction evidence="7">
        <text>L-cysteinyl-[prolipoprotein] + a 1,2-diacyl-sn-glycero-3-phospho-(1'-sn-glycerol) = an S-1,2-diacyl-sn-glyceryl-L-cysteinyl-[prolipoprotein] + sn-glycerol 1-phosphate + H(+)</text>
        <dbReference type="Rhea" id="RHEA:56712"/>
        <dbReference type="Rhea" id="RHEA-COMP:14679"/>
        <dbReference type="Rhea" id="RHEA-COMP:14680"/>
        <dbReference type="ChEBI" id="CHEBI:15378"/>
        <dbReference type="ChEBI" id="CHEBI:29950"/>
        <dbReference type="ChEBI" id="CHEBI:57685"/>
        <dbReference type="ChEBI" id="CHEBI:64716"/>
        <dbReference type="ChEBI" id="CHEBI:140658"/>
        <dbReference type="EC" id="2.5.1.145"/>
    </reaction>
</comment>
<evidence type="ECO:0000313" key="8">
    <source>
        <dbReference type="EMBL" id="AGH16648.1"/>
    </source>
</evidence>
<evidence type="ECO:0000256" key="4">
    <source>
        <dbReference type="ARBA" id="ARBA00022692"/>
    </source>
</evidence>
<feature type="transmembrane region" description="Helical" evidence="7">
    <location>
        <begin position="220"/>
        <end position="238"/>
    </location>
</feature>
<comment type="similarity">
    <text evidence="1 7">Belongs to the Lgt family.</text>
</comment>
<evidence type="ECO:0000256" key="2">
    <source>
        <dbReference type="ARBA" id="ARBA00022475"/>
    </source>
</evidence>
<protein>
    <recommendedName>
        <fullName evidence="7">Phosphatidylglycerol--prolipoprotein diacylglyceryl transferase</fullName>
        <ecNumber evidence="7">2.5.1.145</ecNumber>
    </recommendedName>
</protein>
<evidence type="ECO:0000256" key="7">
    <source>
        <dbReference type="HAMAP-Rule" id="MF_01147"/>
    </source>
</evidence>
<feature type="transmembrane region" description="Helical" evidence="7">
    <location>
        <begin position="139"/>
        <end position="161"/>
    </location>
</feature>
<keyword evidence="6 7" id="KW-0472">Membrane</keyword>
<dbReference type="HAMAP" id="MF_01147">
    <property type="entry name" value="Lgt"/>
    <property type="match status" value="1"/>
</dbReference>
<comment type="function">
    <text evidence="7">Catalyzes the transfer of the diacylglyceryl group from phosphatidylglycerol to the sulfhydryl group of the N-terminal cysteine of a prolipoprotein, the first step in the formation of mature lipoproteins.</text>
</comment>
<dbReference type="PANTHER" id="PTHR30589">
    <property type="entry name" value="PROLIPOPROTEIN DIACYLGLYCERYL TRANSFERASE"/>
    <property type="match status" value="1"/>
</dbReference>
<comment type="pathway">
    <text evidence="7">Protein modification; lipoprotein biosynthesis (diacylglyceryl transfer).</text>
</comment>